<gene>
    <name evidence="5" type="ordered locus">Shel_17660</name>
</gene>
<dbReference type="AlphaFoldDB" id="C7N7A0"/>
<keyword evidence="3" id="KW-0238">DNA-binding</keyword>
<dbReference type="eggNOG" id="COG0732">
    <property type="taxonomic scope" value="Bacteria"/>
</dbReference>
<dbReference type="InterPro" id="IPR000055">
    <property type="entry name" value="Restrct_endonuc_typeI_TRD"/>
</dbReference>
<keyword evidence="5" id="KW-0540">Nuclease</keyword>
<sequence>MGSNVVSLGDVVDLFSGGTPSKKNHEYWGGDIPWVSAKSMDADSINSGVLYITDKGLASGSRLAEKGTMLFLTRGSGLFSRIPVIWVESPVAFNQDIKCLQAKKPDDARYIYHWLVAQRPVFSKMLDVTGIGAGKINTDQLLDMEIYWPDVLTRQRITQIADPLIHAIHSNSCTNDYLAESIRALFSHWFVDFAPFTGEPYVESEIGRIPSSIRLVPLKDLTKTITKGTTPTTLGYRFTEHGINYIKGESILDDHSFDYSKFAHIDDETNIALKRSIIENRDLLFTIAGTLGRFAMAVPEILPANTNQAVGIIRPDVEKIAPEVLLSYFISGWQNDYYSRRVQQAVQANLSLTTLKSLPVPMLIGERRIEYEDLIVPIVHAIESNNAQNRKLTDLRDTLLPKLMSGEIDMSEIAVF</sequence>
<evidence type="ECO:0000256" key="1">
    <source>
        <dbReference type="ARBA" id="ARBA00010923"/>
    </source>
</evidence>
<dbReference type="Gene3D" id="3.90.220.20">
    <property type="entry name" value="DNA methylase specificity domains"/>
    <property type="match status" value="2"/>
</dbReference>
<organism evidence="5 6">
    <name type="scientific">Slackia heliotrinireducens (strain ATCC 29202 / DSM 20476 / NCTC 11029 / RHS 1)</name>
    <name type="common">Peptococcus heliotrinreducens</name>
    <dbReference type="NCBI Taxonomy" id="471855"/>
    <lineage>
        <taxon>Bacteria</taxon>
        <taxon>Bacillati</taxon>
        <taxon>Actinomycetota</taxon>
        <taxon>Coriobacteriia</taxon>
        <taxon>Eggerthellales</taxon>
        <taxon>Eggerthellaceae</taxon>
        <taxon>Slackia</taxon>
    </lineage>
</organism>
<dbReference type="InterPro" id="IPR044946">
    <property type="entry name" value="Restrct_endonuc_typeI_TRD_sf"/>
</dbReference>
<dbReference type="KEGG" id="shi:Shel_17660"/>
<name>C7N7A0_SLAHD</name>
<keyword evidence="2" id="KW-0680">Restriction system</keyword>
<dbReference type="RefSeq" id="WP_012798887.1">
    <property type="nucleotide sequence ID" value="NC_013165.1"/>
</dbReference>
<reference evidence="5 6" key="1">
    <citation type="journal article" date="2009" name="Stand. Genomic Sci.">
        <title>Complete genome sequence of Slackia heliotrinireducens type strain (RHS 1).</title>
        <authorList>
            <person name="Pukall R."/>
            <person name="Lapidus A."/>
            <person name="Nolan M."/>
            <person name="Copeland A."/>
            <person name="Glavina Del Rio T."/>
            <person name="Lucas S."/>
            <person name="Chen F."/>
            <person name="Tice H."/>
            <person name="Cheng J.F."/>
            <person name="Chertkov O."/>
            <person name="Bruce D."/>
            <person name="Goodwin L."/>
            <person name="Kuske C."/>
            <person name="Brettin T."/>
            <person name="Detter J.C."/>
            <person name="Han C."/>
            <person name="Pitluck S."/>
            <person name="Pati A."/>
            <person name="Mavrommatis K."/>
            <person name="Ivanova N."/>
            <person name="Ovchinnikova G."/>
            <person name="Chen A."/>
            <person name="Palaniappan K."/>
            <person name="Schneider S."/>
            <person name="Rohde M."/>
            <person name="Chain P."/>
            <person name="D'haeseleer P."/>
            <person name="Goker M."/>
            <person name="Bristow J."/>
            <person name="Eisen J.A."/>
            <person name="Markowitz V."/>
            <person name="Kyrpides N.C."/>
            <person name="Klenk H.P."/>
            <person name="Hugenholtz P."/>
        </authorList>
    </citation>
    <scope>NUCLEOTIDE SEQUENCE [LARGE SCALE GENOMIC DNA]</scope>
    <source>
        <strain evidence="6">ATCC 29202 / DSM 20476 / NCTC 11029 / RHS 1</strain>
    </source>
</reference>
<dbReference type="SUPFAM" id="SSF116734">
    <property type="entry name" value="DNA methylase specificity domain"/>
    <property type="match status" value="2"/>
</dbReference>
<evidence type="ECO:0000259" key="4">
    <source>
        <dbReference type="Pfam" id="PF01420"/>
    </source>
</evidence>
<dbReference type="InterPro" id="IPR052021">
    <property type="entry name" value="Type-I_RS_S_subunit"/>
</dbReference>
<dbReference type="REBASE" id="21791">
    <property type="entry name" value="S.SheORF17670P"/>
</dbReference>
<evidence type="ECO:0000313" key="5">
    <source>
        <dbReference type="EMBL" id="ACV22785.1"/>
    </source>
</evidence>
<dbReference type="HOGENOM" id="CLU_021095_2_1_11"/>
<dbReference type="GO" id="GO:0003677">
    <property type="term" value="F:DNA binding"/>
    <property type="evidence" value="ECO:0007669"/>
    <property type="project" value="UniProtKB-KW"/>
</dbReference>
<protein>
    <submittedName>
        <fullName evidence="5">Restriction endonuclease S subunit</fullName>
    </submittedName>
</protein>
<dbReference type="GO" id="GO:0004519">
    <property type="term" value="F:endonuclease activity"/>
    <property type="evidence" value="ECO:0007669"/>
    <property type="project" value="UniProtKB-KW"/>
</dbReference>
<evidence type="ECO:0000313" key="6">
    <source>
        <dbReference type="Proteomes" id="UP000002026"/>
    </source>
</evidence>
<keyword evidence="6" id="KW-1185">Reference proteome</keyword>
<accession>C7N7A0</accession>
<dbReference type="Pfam" id="PF01420">
    <property type="entry name" value="Methylase_S"/>
    <property type="match status" value="1"/>
</dbReference>
<keyword evidence="5" id="KW-0255">Endonuclease</keyword>
<dbReference type="Proteomes" id="UP000002026">
    <property type="component" value="Chromosome"/>
</dbReference>
<keyword evidence="5" id="KW-0378">Hydrolase</keyword>
<dbReference type="PANTHER" id="PTHR30408">
    <property type="entry name" value="TYPE-1 RESTRICTION ENZYME ECOKI SPECIFICITY PROTEIN"/>
    <property type="match status" value="1"/>
</dbReference>
<proteinExistence type="inferred from homology"/>
<evidence type="ECO:0000256" key="3">
    <source>
        <dbReference type="ARBA" id="ARBA00023125"/>
    </source>
</evidence>
<dbReference type="CDD" id="cd17249">
    <property type="entry name" value="RMtype1_S_EcoR124I-TRD2-CR2_like"/>
    <property type="match status" value="1"/>
</dbReference>
<dbReference type="GO" id="GO:0009307">
    <property type="term" value="P:DNA restriction-modification system"/>
    <property type="evidence" value="ECO:0007669"/>
    <property type="project" value="UniProtKB-KW"/>
</dbReference>
<dbReference type="EMBL" id="CP001684">
    <property type="protein sequence ID" value="ACV22785.1"/>
    <property type="molecule type" value="Genomic_DNA"/>
</dbReference>
<dbReference type="STRING" id="471855.Shel_17660"/>
<comment type="similarity">
    <text evidence="1">Belongs to the type-I restriction system S methylase family.</text>
</comment>
<evidence type="ECO:0000256" key="2">
    <source>
        <dbReference type="ARBA" id="ARBA00022747"/>
    </source>
</evidence>
<feature type="domain" description="Type I restriction modification DNA specificity" evidence="4">
    <location>
        <begin position="4"/>
        <end position="169"/>
    </location>
</feature>
<dbReference type="PANTHER" id="PTHR30408:SF12">
    <property type="entry name" value="TYPE I RESTRICTION ENZYME MJAVIII SPECIFICITY SUBUNIT"/>
    <property type="match status" value="1"/>
</dbReference>